<dbReference type="EnsemblMetazoa" id="HelroT159558">
    <property type="protein sequence ID" value="HelroP159558"/>
    <property type="gene ID" value="HelroG159558"/>
</dbReference>
<dbReference type="InterPro" id="IPR011009">
    <property type="entry name" value="Kinase-like_dom_sf"/>
</dbReference>
<gene>
    <name evidence="2" type="primary">20198358</name>
    <name evidence="1" type="ORF">HELRODRAFT_159558</name>
</gene>
<protein>
    <submittedName>
        <fullName evidence="1 2">Uncharacterized protein</fullName>
    </submittedName>
</protein>
<dbReference type="Gene3D" id="3.30.200.20">
    <property type="entry name" value="Phosphorylase Kinase, domain 1"/>
    <property type="match status" value="1"/>
</dbReference>
<evidence type="ECO:0000313" key="1">
    <source>
        <dbReference type="EMBL" id="ESO12964.1"/>
    </source>
</evidence>
<name>T1EP58_HELRO</name>
<dbReference type="InParanoid" id="T1EP58"/>
<accession>T1EP58</accession>
<evidence type="ECO:0000313" key="2">
    <source>
        <dbReference type="EnsemblMetazoa" id="HelroP159558"/>
    </source>
</evidence>
<dbReference type="RefSeq" id="XP_009009684.1">
    <property type="nucleotide sequence ID" value="XM_009011436.1"/>
</dbReference>
<dbReference type="EMBL" id="AMQM01000275">
    <property type="status" value="NOT_ANNOTATED_CDS"/>
    <property type="molecule type" value="Genomic_DNA"/>
</dbReference>
<dbReference type="HOGENOM" id="CLU_2087392_0_0_1"/>
<keyword evidence="3" id="KW-1185">Reference proteome</keyword>
<dbReference type="EMBL" id="KB095811">
    <property type="protein sequence ID" value="ESO12964.1"/>
    <property type="molecule type" value="Genomic_DNA"/>
</dbReference>
<organism evidence="2 3">
    <name type="scientific">Helobdella robusta</name>
    <name type="common">Californian leech</name>
    <dbReference type="NCBI Taxonomy" id="6412"/>
    <lineage>
        <taxon>Eukaryota</taxon>
        <taxon>Metazoa</taxon>
        <taxon>Spiralia</taxon>
        <taxon>Lophotrochozoa</taxon>
        <taxon>Annelida</taxon>
        <taxon>Clitellata</taxon>
        <taxon>Hirudinea</taxon>
        <taxon>Rhynchobdellida</taxon>
        <taxon>Glossiphoniidae</taxon>
        <taxon>Helobdella</taxon>
    </lineage>
</organism>
<dbReference type="Proteomes" id="UP000015101">
    <property type="component" value="Unassembled WGS sequence"/>
</dbReference>
<proteinExistence type="predicted"/>
<dbReference type="AlphaFoldDB" id="T1EP58"/>
<reference evidence="3" key="1">
    <citation type="submission" date="2012-12" db="EMBL/GenBank/DDBJ databases">
        <authorList>
            <person name="Hellsten U."/>
            <person name="Grimwood J."/>
            <person name="Chapman J.A."/>
            <person name="Shapiro H."/>
            <person name="Aerts A."/>
            <person name="Otillar R.P."/>
            <person name="Terry A.Y."/>
            <person name="Boore J.L."/>
            <person name="Simakov O."/>
            <person name="Marletaz F."/>
            <person name="Cho S.-J."/>
            <person name="Edsinger-Gonzales E."/>
            <person name="Havlak P."/>
            <person name="Kuo D.-H."/>
            <person name="Larsson T."/>
            <person name="Lv J."/>
            <person name="Arendt D."/>
            <person name="Savage R."/>
            <person name="Osoegawa K."/>
            <person name="de Jong P."/>
            <person name="Lindberg D.R."/>
            <person name="Seaver E.C."/>
            <person name="Weisblat D.A."/>
            <person name="Putnam N.H."/>
            <person name="Grigoriev I.V."/>
            <person name="Rokhsar D.S."/>
        </authorList>
    </citation>
    <scope>NUCLEOTIDE SEQUENCE</scope>
</reference>
<dbReference type="CTD" id="20198358"/>
<reference evidence="2" key="3">
    <citation type="submission" date="2015-06" db="UniProtKB">
        <authorList>
            <consortium name="EnsemblMetazoa"/>
        </authorList>
    </citation>
    <scope>IDENTIFICATION</scope>
</reference>
<dbReference type="KEGG" id="hro:HELRODRAFT_159558"/>
<dbReference type="SUPFAM" id="SSF56112">
    <property type="entry name" value="Protein kinase-like (PK-like)"/>
    <property type="match status" value="1"/>
</dbReference>
<sequence length="117" mass="13242">MKTFSTPDNFYSNYDLRGYVSRGANSVVRNCISKKKSSESYSSKIIDLTAAVAQGSSADKEPAKNHNNEVNMMKICSGHENICQCLFGKINFSFRMTEIKFTVWARVTYNVTCVFIR</sequence>
<reference evidence="1 3" key="2">
    <citation type="journal article" date="2013" name="Nature">
        <title>Insights into bilaterian evolution from three spiralian genomes.</title>
        <authorList>
            <person name="Simakov O."/>
            <person name="Marletaz F."/>
            <person name="Cho S.J."/>
            <person name="Edsinger-Gonzales E."/>
            <person name="Havlak P."/>
            <person name="Hellsten U."/>
            <person name="Kuo D.H."/>
            <person name="Larsson T."/>
            <person name="Lv J."/>
            <person name="Arendt D."/>
            <person name="Savage R."/>
            <person name="Osoegawa K."/>
            <person name="de Jong P."/>
            <person name="Grimwood J."/>
            <person name="Chapman J.A."/>
            <person name="Shapiro H."/>
            <person name="Aerts A."/>
            <person name="Otillar R.P."/>
            <person name="Terry A.Y."/>
            <person name="Boore J.L."/>
            <person name="Grigoriev I.V."/>
            <person name="Lindberg D.R."/>
            <person name="Seaver E.C."/>
            <person name="Weisblat D.A."/>
            <person name="Putnam N.H."/>
            <person name="Rokhsar D.S."/>
        </authorList>
    </citation>
    <scope>NUCLEOTIDE SEQUENCE</scope>
</reference>
<dbReference type="STRING" id="6412.T1EP58"/>
<dbReference type="GeneID" id="20198358"/>
<evidence type="ECO:0000313" key="3">
    <source>
        <dbReference type="Proteomes" id="UP000015101"/>
    </source>
</evidence>